<dbReference type="EMBL" id="KN847531">
    <property type="protein sequence ID" value="KIW08322.1"/>
    <property type="molecule type" value="Genomic_DNA"/>
</dbReference>
<keyword evidence="4" id="KW-0833">Ubl conjugation pathway</keyword>
<dbReference type="InterPro" id="IPR050113">
    <property type="entry name" value="Ub_conjugating_enzyme"/>
</dbReference>
<evidence type="ECO:0000259" key="7">
    <source>
        <dbReference type="PROSITE" id="PS50127"/>
    </source>
</evidence>
<name>A0A0D1Z5S8_9PEZI</name>
<evidence type="ECO:0000256" key="3">
    <source>
        <dbReference type="ARBA" id="ARBA00022741"/>
    </source>
</evidence>
<feature type="region of interest" description="Disordered" evidence="6">
    <location>
        <begin position="1"/>
        <end position="22"/>
    </location>
</feature>
<evidence type="ECO:0000256" key="6">
    <source>
        <dbReference type="SAM" id="MobiDB-lite"/>
    </source>
</evidence>
<dbReference type="InterPro" id="IPR000608">
    <property type="entry name" value="UBC"/>
</dbReference>
<organism evidence="8 9">
    <name type="scientific">Verruconis gallopava</name>
    <dbReference type="NCBI Taxonomy" id="253628"/>
    <lineage>
        <taxon>Eukaryota</taxon>
        <taxon>Fungi</taxon>
        <taxon>Dikarya</taxon>
        <taxon>Ascomycota</taxon>
        <taxon>Pezizomycotina</taxon>
        <taxon>Dothideomycetes</taxon>
        <taxon>Pleosporomycetidae</taxon>
        <taxon>Venturiales</taxon>
        <taxon>Sympoventuriaceae</taxon>
        <taxon>Verruconis</taxon>
    </lineage>
</organism>
<dbReference type="GO" id="GO:0005524">
    <property type="term" value="F:ATP binding"/>
    <property type="evidence" value="ECO:0007669"/>
    <property type="project" value="UniProtKB-KW"/>
</dbReference>
<evidence type="ECO:0000313" key="9">
    <source>
        <dbReference type="Proteomes" id="UP000053259"/>
    </source>
</evidence>
<feature type="compositionally biased region" description="Polar residues" evidence="6">
    <location>
        <begin position="9"/>
        <end position="22"/>
    </location>
</feature>
<protein>
    <recommendedName>
        <fullName evidence="1">E2 ubiquitin-conjugating enzyme</fullName>
        <ecNumber evidence="1">2.3.2.23</ecNumber>
    </recommendedName>
</protein>
<dbReference type="InParanoid" id="A0A0D1Z5S8"/>
<evidence type="ECO:0000256" key="2">
    <source>
        <dbReference type="ARBA" id="ARBA00022679"/>
    </source>
</evidence>
<sequence>MAAVKRLQNELSKNTPPTTPGTTIKLVNDDLFNWEIIMDGPAESFYAGGHFKIQLSFPTNFPFKPPTVSFHTKIWHPNVTNDDKGSMCLGILRPDVWKPASQIRSVLDLIRNLLIEPDIDNAVEASIADQYKNDRKGFEKQAKEWVKKYASAK</sequence>
<evidence type="ECO:0000313" key="8">
    <source>
        <dbReference type="EMBL" id="KIW08322.1"/>
    </source>
</evidence>
<feature type="domain" description="UBC core" evidence="7">
    <location>
        <begin position="2"/>
        <end position="151"/>
    </location>
</feature>
<dbReference type="Proteomes" id="UP000053259">
    <property type="component" value="Unassembled WGS sequence"/>
</dbReference>
<evidence type="ECO:0000256" key="5">
    <source>
        <dbReference type="ARBA" id="ARBA00022840"/>
    </source>
</evidence>
<proteinExistence type="predicted"/>
<dbReference type="InterPro" id="IPR016135">
    <property type="entry name" value="UBQ-conjugating_enzyme/RWD"/>
</dbReference>
<dbReference type="OrthoDB" id="9978460at2759"/>
<gene>
    <name evidence="8" type="ORF">PV09_01240</name>
</gene>
<dbReference type="RefSeq" id="XP_016218191.1">
    <property type="nucleotide sequence ID" value="XM_016354096.1"/>
</dbReference>
<dbReference type="EC" id="2.3.2.23" evidence="1"/>
<accession>A0A0D1Z5S8</accession>
<dbReference type="STRING" id="253628.A0A0D1Z5S8"/>
<dbReference type="GO" id="GO:0061631">
    <property type="term" value="F:ubiquitin conjugating enzyme activity"/>
    <property type="evidence" value="ECO:0007669"/>
    <property type="project" value="UniProtKB-EC"/>
</dbReference>
<dbReference type="PANTHER" id="PTHR24067">
    <property type="entry name" value="UBIQUITIN-CONJUGATING ENZYME E2"/>
    <property type="match status" value="1"/>
</dbReference>
<evidence type="ECO:0000256" key="4">
    <source>
        <dbReference type="ARBA" id="ARBA00022786"/>
    </source>
</evidence>
<dbReference type="PROSITE" id="PS50127">
    <property type="entry name" value="UBC_2"/>
    <property type="match status" value="1"/>
</dbReference>
<evidence type="ECO:0000256" key="1">
    <source>
        <dbReference type="ARBA" id="ARBA00012486"/>
    </source>
</evidence>
<keyword evidence="5" id="KW-0067">ATP-binding</keyword>
<dbReference type="VEuPathDB" id="FungiDB:PV09_01240"/>
<reference evidence="8 9" key="1">
    <citation type="submission" date="2015-01" db="EMBL/GenBank/DDBJ databases">
        <title>The Genome Sequence of Ochroconis gallopava CBS43764.</title>
        <authorList>
            <consortium name="The Broad Institute Genomics Platform"/>
            <person name="Cuomo C."/>
            <person name="de Hoog S."/>
            <person name="Gorbushina A."/>
            <person name="Stielow B."/>
            <person name="Teixiera M."/>
            <person name="Abouelleil A."/>
            <person name="Chapman S.B."/>
            <person name="Priest M."/>
            <person name="Young S.K."/>
            <person name="Wortman J."/>
            <person name="Nusbaum C."/>
            <person name="Birren B."/>
        </authorList>
    </citation>
    <scope>NUCLEOTIDE SEQUENCE [LARGE SCALE GENOMIC DNA]</scope>
    <source>
        <strain evidence="8 9">CBS 43764</strain>
    </source>
</reference>
<keyword evidence="3" id="KW-0547">Nucleotide-binding</keyword>
<dbReference type="SMART" id="SM00212">
    <property type="entry name" value="UBCc"/>
    <property type="match status" value="1"/>
</dbReference>
<keyword evidence="9" id="KW-1185">Reference proteome</keyword>
<dbReference type="HOGENOM" id="CLU_030988_13_3_1"/>
<dbReference type="Gene3D" id="3.10.110.10">
    <property type="entry name" value="Ubiquitin Conjugating Enzyme"/>
    <property type="match status" value="1"/>
</dbReference>
<keyword evidence="2" id="KW-0808">Transferase</keyword>
<dbReference type="FunFam" id="3.10.110.10:FF:000060">
    <property type="entry name" value="Ubiquitin conjugating enzyme (UbcB)"/>
    <property type="match status" value="1"/>
</dbReference>
<dbReference type="SUPFAM" id="SSF54495">
    <property type="entry name" value="UBC-like"/>
    <property type="match status" value="1"/>
</dbReference>
<dbReference type="AlphaFoldDB" id="A0A0D1Z5S8"/>
<dbReference type="GeneID" id="27309213"/>
<dbReference type="Pfam" id="PF00179">
    <property type="entry name" value="UQ_con"/>
    <property type="match status" value="1"/>
</dbReference>